<gene>
    <name evidence="1" type="ORF">g.45068</name>
</gene>
<proteinExistence type="predicted"/>
<name>A0A1B6C0I3_9HEMI</name>
<evidence type="ECO:0000313" key="1">
    <source>
        <dbReference type="EMBL" id="JAS07016.1"/>
    </source>
</evidence>
<organism evidence="1">
    <name type="scientific">Clastoptera arizonana</name>
    <name type="common">Arizona spittle bug</name>
    <dbReference type="NCBI Taxonomy" id="38151"/>
    <lineage>
        <taxon>Eukaryota</taxon>
        <taxon>Metazoa</taxon>
        <taxon>Ecdysozoa</taxon>
        <taxon>Arthropoda</taxon>
        <taxon>Hexapoda</taxon>
        <taxon>Insecta</taxon>
        <taxon>Pterygota</taxon>
        <taxon>Neoptera</taxon>
        <taxon>Paraneoptera</taxon>
        <taxon>Hemiptera</taxon>
        <taxon>Auchenorrhyncha</taxon>
        <taxon>Cercopoidea</taxon>
        <taxon>Clastopteridae</taxon>
        <taxon>Clastoptera</taxon>
    </lineage>
</organism>
<feature type="non-terminal residue" evidence="1">
    <location>
        <position position="103"/>
    </location>
</feature>
<feature type="non-terminal residue" evidence="1">
    <location>
        <position position="1"/>
    </location>
</feature>
<protein>
    <submittedName>
        <fullName evidence="1">Uncharacterized protein</fullName>
    </submittedName>
</protein>
<accession>A0A1B6C0I3</accession>
<dbReference type="AlphaFoldDB" id="A0A1B6C0I3"/>
<reference evidence="1" key="1">
    <citation type="submission" date="2015-12" db="EMBL/GenBank/DDBJ databases">
        <title>De novo transcriptome assembly of four potential Pierce s Disease insect vectors from Arizona vineyards.</title>
        <authorList>
            <person name="Tassone E.E."/>
        </authorList>
    </citation>
    <scope>NUCLEOTIDE SEQUENCE</scope>
</reference>
<dbReference type="EMBL" id="GEDC01030282">
    <property type="protein sequence ID" value="JAS07016.1"/>
    <property type="molecule type" value="Transcribed_RNA"/>
</dbReference>
<sequence length="103" mass="11927">FITNFIVSIRFTKTEEVNNTNWIGAFYSFSEVKAALELIQGNDSDKWAGKRLLSTYDKFISTLPPTNLTIRRFPFFAVEGNHKIRKYVVARKLARFIYGANLE</sequence>